<reference evidence="3" key="2">
    <citation type="submission" date="2017-12" db="EMBL/GenBank/DDBJ databases">
        <title>Genome sequence of the Bar-tailed Godwit (Limosa lapponica baueri).</title>
        <authorList>
            <person name="Lima N.C.B."/>
            <person name="Parody-Merino A.M."/>
            <person name="Battley P.F."/>
            <person name="Fidler A.E."/>
            <person name="Prosdocimi F."/>
        </authorList>
    </citation>
    <scope>NUCLEOTIDE SEQUENCE [LARGE SCALE GENOMIC DNA]</scope>
</reference>
<organism evidence="2 3">
    <name type="scientific">Limosa lapponica baueri</name>
    <dbReference type="NCBI Taxonomy" id="1758121"/>
    <lineage>
        <taxon>Eukaryota</taxon>
        <taxon>Metazoa</taxon>
        <taxon>Chordata</taxon>
        <taxon>Craniata</taxon>
        <taxon>Vertebrata</taxon>
        <taxon>Euteleostomi</taxon>
        <taxon>Archelosauria</taxon>
        <taxon>Archosauria</taxon>
        <taxon>Dinosauria</taxon>
        <taxon>Saurischia</taxon>
        <taxon>Theropoda</taxon>
        <taxon>Coelurosauria</taxon>
        <taxon>Aves</taxon>
        <taxon>Neognathae</taxon>
        <taxon>Neoaves</taxon>
        <taxon>Charadriiformes</taxon>
        <taxon>Scolopacidae</taxon>
        <taxon>Limosa</taxon>
    </lineage>
</organism>
<accession>A0A2I0UFP3</accession>
<evidence type="ECO:0008006" key="4">
    <source>
        <dbReference type="Google" id="ProtNLM"/>
    </source>
</evidence>
<proteinExistence type="predicted"/>
<dbReference type="EMBL" id="KZ505799">
    <property type="protein sequence ID" value="PKU44849.1"/>
    <property type="molecule type" value="Genomic_DNA"/>
</dbReference>
<dbReference type="OrthoDB" id="10056483at2759"/>
<name>A0A2I0UFP3_LIMLA</name>
<reference evidence="3" key="1">
    <citation type="submission" date="2017-11" db="EMBL/GenBank/DDBJ databases">
        <authorList>
            <person name="Lima N.C."/>
            <person name="Parody-Merino A.M."/>
            <person name="Battley P.F."/>
            <person name="Fidler A.E."/>
            <person name="Prosdocimi F."/>
        </authorList>
    </citation>
    <scope>NUCLEOTIDE SEQUENCE [LARGE SCALE GENOMIC DNA]</scope>
</reference>
<gene>
    <name evidence="2" type="ORF">llap_4845</name>
</gene>
<evidence type="ECO:0000256" key="1">
    <source>
        <dbReference type="SAM" id="MobiDB-lite"/>
    </source>
</evidence>
<evidence type="ECO:0000313" key="3">
    <source>
        <dbReference type="Proteomes" id="UP000233556"/>
    </source>
</evidence>
<dbReference type="Proteomes" id="UP000233556">
    <property type="component" value="Unassembled WGS sequence"/>
</dbReference>
<dbReference type="AlphaFoldDB" id="A0A2I0UFP3"/>
<evidence type="ECO:0000313" key="2">
    <source>
        <dbReference type="EMBL" id="PKU44849.1"/>
    </source>
</evidence>
<sequence length="153" mass="17344">MARKLETRDIKGNKKSFYRYISDKSKTMENVGSPWKKTGDLVTWDMEKTKGSILGPVLFNIFVGDMDSGIECSLSKFADNTKLCGVVDMLEGTDAMQRDPNRLDRWAQANIMKFNKAKYKVLHISQSNPKHKHRLDGEWIDSSPEGKGLEDVG</sequence>
<protein>
    <recommendedName>
        <fullName evidence="4">Rna-directed dna polymerase from mobile element jockey-like</fullName>
    </recommendedName>
</protein>
<keyword evidence="3" id="KW-1185">Reference proteome</keyword>
<feature type="region of interest" description="Disordered" evidence="1">
    <location>
        <begin position="131"/>
        <end position="153"/>
    </location>
</feature>
<dbReference type="PANTHER" id="PTHR33332">
    <property type="entry name" value="REVERSE TRANSCRIPTASE DOMAIN-CONTAINING PROTEIN"/>
    <property type="match status" value="1"/>
</dbReference>